<evidence type="ECO:0000313" key="2">
    <source>
        <dbReference type="Proteomes" id="UP000053257"/>
    </source>
</evidence>
<dbReference type="Proteomes" id="UP000053257">
    <property type="component" value="Unassembled WGS sequence"/>
</dbReference>
<protein>
    <submittedName>
        <fullName evidence="1">Uncharacterized protein</fullName>
    </submittedName>
</protein>
<gene>
    <name evidence="1" type="ORF">PHLGIDRAFT_123321</name>
</gene>
<dbReference type="EMBL" id="KN840783">
    <property type="protein sequence ID" value="KIP01478.1"/>
    <property type="molecule type" value="Genomic_DNA"/>
</dbReference>
<evidence type="ECO:0000313" key="1">
    <source>
        <dbReference type="EMBL" id="KIP01478.1"/>
    </source>
</evidence>
<keyword evidence="2" id="KW-1185">Reference proteome</keyword>
<organism evidence="1 2">
    <name type="scientific">Phlebiopsis gigantea (strain 11061_1 CR5-6)</name>
    <name type="common">White-rot fungus</name>
    <name type="synonym">Peniophora gigantea</name>
    <dbReference type="NCBI Taxonomy" id="745531"/>
    <lineage>
        <taxon>Eukaryota</taxon>
        <taxon>Fungi</taxon>
        <taxon>Dikarya</taxon>
        <taxon>Basidiomycota</taxon>
        <taxon>Agaricomycotina</taxon>
        <taxon>Agaricomycetes</taxon>
        <taxon>Polyporales</taxon>
        <taxon>Phanerochaetaceae</taxon>
        <taxon>Phlebiopsis</taxon>
    </lineage>
</organism>
<dbReference type="AlphaFoldDB" id="A0A0C3P9S8"/>
<proteinExistence type="predicted"/>
<dbReference type="HOGENOM" id="CLU_827831_0_0_1"/>
<reference evidence="1 2" key="1">
    <citation type="journal article" date="2014" name="PLoS Genet.">
        <title>Analysis of the Phlebiopsis gigantea genome, transcriptome and secretome provides insight into its pioneer colonization strategies of wood.</title>
        <authorList>
            <person name="Hori C."/>
            <person name="Ishida T."/>
            <person name="Igarashi K."/>
            <person name="Samejima M."/>
            <person name="Suzuki H."/>
            <person name="Master E."/>
            <person name="Ferreira P."/>
            <person name="Ruiz-Duenas F.J."/>
            <person name="Held B."/>
            <person name="Canessa P."/>
            <person name="Larrondo L.F."/>
            <person name="Schmoll M."/>
            <person name="Druzhinina I.S."/>
            <person name="Kubicek C.P."/>
            <person name="Gaskell J.A."/>
            <person name="Kersten P."/>
            <person name="St John F."/>
            <person name="Glasner J."/>
            <person name="Sabat G."/>
            <person name="Splinter BonDurant S."/>
            <person name="Syed K."/>
            <person name="Yadav J."/>
            <person name="Mgbeahuruike A.C."/>
            <person name="Kovalchuk A."/>
            <person name="Asiegbu F.O."/>
            <person name="Lackner G."/>
            <person name="Hoffmeister D."/>
            <person name="Rencoret J."/>
            <person name="Gutierrez A."/>
            <person name="Sun H."/>
            <person name="Lindquist E."/>
            <person name="Barry K."/>
            <person name="Riley R."/>
            <person name="Grigoriev I.V."/>
            <person name="Henrissat B."/>
            <person name="Kues U."/>
            <person name="Berka R.M."/>
            <person name="Martinez A.T."/>
            <person name="Covert S.F."/>
            <person name="Blanchette R.A."/>
            <person name="Cullen D."/>
        </authorList>
    </citation>
    <scope>NUCLEOTIDE SEQUENCE [LARGE SCALE GENOMIC DNA]</scope>
    <source>
        <strain evidence="1 2">11061_1 CR5-6</strain>
    </source>
</reference>
<feature type="non-terminal residue" evidence="1">
    <location>
        <position position="336"/>
    </location>
</feature>
<accession>A0A0C3P9S8</accession>
<dbReference type="OrthoDB" id="2800666at2759"/>
<name>A0A0C3P9S8_PHLG1</name>
<sequence>MQPYLPPEIVLNILHFSASSSERRWITFLQDDPLLPDRAFERERDAGELEARVDTQLQAPRESCAPYAWIALTHVCRSWRGLALSTSSLWTHIAIVKDMDAVEEMLKRAGEQPIAVTLGHHTERSFAALDYILKYYAERITALVIPALPDLITASHAARASRLKSLVFIGPGRFLQIGNDAAHPQVPLEFPVLEHLRTIPPLCSSFAHLIARTLTSLILRHPRASLEDSYVHPPHVLAQALVHTPRLEVLSVDVGSCTEHVTTAPRLPRLRRLALRGRIDACMPLYLALHVPRDTQLDLDCTPPHHATDEHLTAGAQHLARLLASPVLVPDRGLAP</sequence>